<sequence length="69" mass="7870">MACSNDWAETGLHSIVARATALSLILFKVYSLVFRYFFLTKTEAFTCFQYGVLATKYIIVNTKLFTTTE</sequence>
<feature type="transmembrane region" description="Helical" evidence="1">
    <location>
        <begin position="15"/>
        <end position="38"/>
    </location>
</feature>
<keyword evidence="3" id="KW-1185">Reference proteome</keyword>
<evidence type="ECO:0000313" key="3">
    <source>
        <dbReference type="Proteomes" id="UP000321113"/>
    </source>
</evidence>
<organism evidence="2 3">
    <name type="scientific">Vibrio superstes NBRC 103154</name>
    <dbReference type="NCBI Taxonomy" id="1219062"/>
    <lineage>
        <taxon>Bacteria</taxon>
        <taxon>Pseudomonadati</taxon>
        <taxon>Pseudomonadota</taxon>
        <taxon>Gammaproteobacteria</taxon>
        <taxon>Vibrionales</taxon>
        <taxon>Vibrionaceae</taxon>
        <taxon>Vibrio</taxon>
    </lineage>
</organism>
<dbReference type="EMBL" id="BJXK01000033">
    <property type="protein sequence ID" value="GEM81762.1"/>
    <property type="molecule type" value="Genomic_DNA"/>
</dbReference>
<dbReference type="AlphaFoldDB" id="A0A511QZ04"/>
<proteinExistence type="predicted"/>
<keyword evidence="1" id="KW-0472">Membrane</keyword>
<accession>A0A511QZ04</accession>
<evidence type="ECO:0000256" key="1">
    <source>
        <dbReference type="SAM" id="Phobius"/>
    </source>
</evidence>
<keyword evidence="1" id="KW-0812">Transmembrane</keyword>
<reference evidence="2 3" key="1">
    <citation type="submission" date="2019-07" db="EMBL/GenBank/DDBJ databases">
        <title>Whole genome shotgun sequence of Vibrio superstes NBRC 103154.</title>
        <authorList>
            <person name="Hosoyama A."/>
            <person name="Uohara A."/>
            <person name="Ohji S."/>
            <person name="Ichikawa N."/>
        </authorList>
    </citation>
    <scope>NUCLEOTIDE SEQUENCE [LARGE SCALE GENOMIC DNA]</scope>
    <source>
        <strain evidence="2 3">NBRC 103154</strain>
    </source>
</reference>
<protein>
    <submittedName>
        <fullName evidence="2">Uncharacterized protein</fullName>
    </submittedName>
</protein>
<dbReference type="Proteomes" id="UP000321113">
    <property type="component" value="Unassembled WGS sequence"/>
</dbReference>
<keyword evidence="1" id="KW-1133">Transmembrane helix</keyword>
<comment type="caution">
    <text evidence="2">The sequence shown here is derived from an EMBL/GenBank/DDBJ whole genome shotgun (WGS) entry which is preliminary data.</text>
</comment>
<gene>
    <name evidence="2" type="ORF">VSU01S_40070</name>
</gene>
<name>A0A511QZ04_9VIBR</name>
<evidence type="ECO:0000313" key="2">
    <source>
        <dbReference type="EMBL" id="GEM81762.1"/>
    </source>
</evidence>